<evidence type="ECO:0000259" key="13">
    <source>
        <dbReference type="PROSITE" id="PS51747"/>
    </source>
</evidence>
<keyword evidence="5 11" id="KW-0479">Metal-binding</keyword>
<dbReference type="GO" id="GO:0055086">
    <property type="term" value="P:nucleobase-containing small molecule metabolic process"/>
    <property type="evidence" value="ECO:0007669"/>
    <property type="project" value="UniProtKB-ARBA"/>
</dbReference>
<evidence type="ECO:0000256" key="7">
    <source>
        <dbReference type="ARBA" id="ARBA00022833"/>
    </source>
</evidence>
<evidence type="ECO:0000256" key="6">
    <source>
        <dbReference type="ARBA" id="ARBA00022801"/>
    </source>
</evidence>
<evidence type="ECO:0000256" key="4">
    <source>
        <dbReference type="ARBA" id="ARBA00012783"/>
    </source>
</evidence>
<dbReference type="PANTHER" id="PTHR11644:SF2">
    <property type="entry name" value="CYTIDINE DEAMINASE"/>
    <property type="match status" value="1"/>
</dbReference>
<dbReference type="InterPro" id="IPR016192">
    <property type="entry name" value="APOBEC/CMP_deaminase_Zn-bd"/>
</dbReference>
<dbReference type="GO" id="GO:0005829">
    <property type="term" value="C:cytosol"/>
    <property type="evidence" value="ECO:0007669"/>
    <property type="project" value="TreeGrafter"/>
</dbReference>
<accession>A0A2H1WUZ4</accession>
<comment type="catalytic activity">
    <reaction evidence="9 12">
        <text>cytidine + H2O + H(+) = uridine + NH4(+)</text>
        <dbReference type="Rhea" id="RHEA:16069"/>
        <dbReference type="ChEBI" id="CHEBI:15377"/>
        <dbReference type="ChEBI" id="CHEBI:15378"/>
        <dbReference type="ChEBI" id="CHEBI:16704"/>
        <dbReference type="ChEBI" id="CHEBI:17562"/>
        <dbReference type="ChEBI" id="CHEBI:28938"/>
        <dbReference type="EC" id="3.5.4.5"/>
    </reaction>
</comment>
<dbReference type="FunFam" id="3.40.140.10:FF:000008">
    <property type="entry name" value="Cytidine deaminase"/>
    <property type="match status" value="1"/>
</dbReference>
<feature type="active site" description="Proton donor" evidence="10">
    <location>
        <position position="111"/>
    </location>
</feature>
<dbReference type="GO" id="GO:0008270">
    <property type="term" value="F:zinc ion binding"/>
    <property type="evidence" value="ECO:0007669"/>
    <property type="project" value="UniProtKB-UniRule"/>
</dbReference>
<dbReference type="PANTHER" id="PTHR11644">
    <property type="entry name" value="CYTIDINE DEAMINASE"/>
    <property type="match status" value="1"/>
</dbReference>
<dbReference type="EC" id="3.5.4.5" evidence="4 12"/>
<evidence type="ECO:0000256" key="2">
    <source>
        <dbReference type="ARBA" id="ARBA00003949"/>
    </source>
</evidence>
<dbReference type="InterPro" id="IPR002125">
    <property type="entry name" value="CMP_dCMP_dom"/>
</dbReference>
<keyword evidence="7 11" id="KW-0862">Zinc</keyword>
<gene>
    <name evidence="14" type="ORF">SFRICE_000978</name>
</gene>
<evidence type="ECO:0000313" key="14">
    <source>
        <dbReference type="EMBL" id="SOQ56224.1"/>
    </source>
</evidence>
<dbReference type="EMBL" id="ODYU01010861">
    <property type="protein sequence ID" value="SOQ56224.1"/>
    <property type="molecule type" value="Genomic_DNA"/>
</dbReference>
<dbReference type="InterPro" id="IPR016193">
    <property type="entry name" value="Cytidine_deaminase-like"/>
</dbReference>
<feature type="binding site" evidence="11">
    <location>
        <position position="142"/>
    </location>
    <ligand>
        <name>Zn(2+)</name>
        <dbReference type="ChEBI" id="CHEBI:29105"/>
        <note>catalytic</note>
    </ligand>
</feature>
<dbReference type="PROSITE" id="PS00903">
    <property type="entry name" value="CYT_DCMP_DEAMINASES_1"/>
    <property type="match status" value="1"/>
</dbReference>
<dbReference type="PROSITE" id="PS51747">
    <property type="entry name" value="CYT_DCMP_DEAMINASES_2"/>
    <property type="match status" value="1"/>
</dbReference>
<dbReference type="GO" id="GO:0004126">
    <property type="term" value="F:cytidine deaminase activity"/>
    <property type="evidence" value="ECO:0007669"/>
    <property type="project" value="UniProtKB-UniRule"/>
</dbReference>
<dbReference type="NCBIfam" id="TIGR01354">
    <property type="entry name" value="cyt_deam_tetra"/>
    <property type="match status" value="1"/>
</dbReference>
<keyword evidence="6 12" id="KW-0378">Hydrolase</keyword>
<dbReference type="InterPro" id="IPR006262">
    <property type="entry name" value="Cyt_deam_tetra"/>
</dbReference>
<evidence type="ECO:0000256" key="1">
    <source>
        <dbReference type="ARBA" id="ARBA00001947"/>
    </source>
</evidence>
<comment type="cofactor">
    <cofactor evidence="1 11 12">
        <name>Zn(2+)</name>
        <dbReference type="ChEBI" id="CHEBI:29105"/>
    </cofactor>
</comment>
<dbReference type="AlphaFoldDB" id="A0A2H1WUZ4"/>
<dbReference type="CDD" id="cd01283">
    <property type="entry name" value="cytidine_deaminase"/>
    <property type="match status" value="1"/>
</dbReference>
<comment type="function">
    <text evidence="2 12">This enzyme scavenges exogenous and endogenous cytidine and 2'-deoxycytidine for UMP synthesis.</text>
</comment>
<dbReference type="InterPro" id="IPR050202">
    <property type="entry name" value="Cyt/Deoxycyt_deaminase"/>
</dbReference>
<evidence type="ECO:0000256" key="9">
    <source>
        <dbReference type="ARBA" id="ARBA00049558"/>
    </source>
</evidence>
<name>A0A2H1WUZ4_SPOFR</name>
<sequence length="194" mass="21583">MANFAGNNGRRLISWPLTAESAGRPYSRFIRITNYANSERAHMANYEIVDFNSLSETVQNLLKRATEVRERAYCPYSNFKVGCALLTEDGNKVYTGCNIENSTLSPTLCAERTAIGKSVCDGYVKFKIVAVVAHQENFTAPCGVCRQTLSEFRGSDGDMEVYLGKPSHDKVLRTKLSNILPLAYVSYKKDSILS</sequence>
<evidence type="ECO:0000256" key="8">
    <source>
        <dbReference type="ARBA" id="ARBA00032005"/>
    </source>
</evidence>
<dbReference type="GO" id="GO:0042802">
    <property type="term" value="F:identical protein binding"/>
    <property type="evidence" value="ECO:0007669"/>
    <property type="project" value="UniProtKB-ARBA"/>
</dbReference>
<comment type="similarity">
    <text evidence="3 12">Belongs to the cytidine and deoxycytidylate deaminase family.</text>
</comment>
<organism evidence="14">
    <name type="scientific">Spodoptera frugiperda</name>
    <name type="common">Fall armyworm</name>
    <dbReference type="NCBI Taxonomy" id="7108"/>
    <lineage>
        <taxon>Eukaryota</taxon>
        <taxon>Metazoa</taxon>
        <taxon>Ecdysozoa</taxon>
        <taxon>Arthropoda</taxon>
        <taxon>Hexapoda</taxon>
        <taxon>Insecta</taxon>
        <taxon>Pterygota</taxon>
        <taxon>Neoptera</taxon>
        <taxon>Endopterygota</taxon>
        <taxon>Lepidoptera</taxon>
        <taxon>Glossata</taxon>
        <taxon>Ditrysia</taxon>
        <taxon>Noctuoidea</taxon>
        <taxon>Noctuidae</taxon>
        <taxon>Amphipyrinae</taxon>
        <taxon>Spodoptera</taxon>
    </lineage>
</organism>
<reference evidence="14" key="1">
    <citation type="submission" date="2016-07" db="EMBL/GenBank/DDBJ databases">
        <authorList>
            <person name="Bretaudeau A."/>
        </authorList>
    </citation>
    <scope>NUCLEOTIDE SEQUENCE</scope>
    <source>
        <strain evidence="14">Rice</strain>
        <tissue evidence="14">Whole body</tissue>
    </source>
</reference>
<dbReference type="GO" id="GO:0072527">
    <property type="term" value="P:pyrimidine-containing compound metabolic process"/>
    <property type="evidence" value="ECO:0007669"/>
    <property type="project" value="UniProtKB-ARBA"/>
</dbReference>
<evidence type="ECO:0000256" key="10">
    <source>
        <dbReference type="PIRSR" id="PIRSR606262-1"/>
    </source>
</evidence>
<evidence type="ECO:0000256" key="11">
    <source>
        <dbReference type="PIRSR" id="PIRSR606262-3"/>
    </source>
</evidence>
<dbReference type="NCBIfam" id="NF004064">
    <property type="entry name" value="PRK05578.1"/>
    <property type="match status" value="1"/>
</dbReference>
<dbReference type="Pfam" id="PF00383">
    <property type="entry name" value="dCMP_cyt_deam_1"/>
    <property type="match status" value="1"/>
</dbReference>
<feature type="binding site" evidence="11">
    <location>
        <position position="145"/>
    </location>
    <ligand>
        <name>Zn(2+)</name>
        <dbReference type="ChEBI" id="CHEBI:29105"/>
        <note>catalytic</note>
    </ligand>
</feature>
<comment type="catalytic activity">
    <reaction evidence="12">
        <text>2'-deoxycytidine + H2O + H(+) = 2'-deoxyuridine + NH4(+)</text>
        <dbReference type="Rhea" id="RHEA:13433"/>
        <dbReference type="ChEBI" id="CHEBI:15377"/>
        <dbReference type="ChEBI" id="CHEBI:15378"/>
        <dbReference type="ChEBI" id="CHEBI:15698"/>
        <dbReference type="ChEBI" id="CHEBI:16450"/>
        <dbReference type="ChEBI" id="CHEBI:28938"/>
        <dbReference type="EC" id="3.5.4.5"/>
    </reaction>
</comment>
<dbReference type="Gene3D" id="3.40.140.10">
    <property type="entry name" value="Cytidine Deaminase, domain 2"/>
    <property type="match status" value="1"/>
</dbReference>
<feature type="domain" description="CMP/dCMP-type deaminase" evidence="13">
    <location>
        <begin position="56"/>
        <end position="187"/>
    </location>
</feature>
<evidence type="ECO:0000256" key="12">
    <source>
        <dbReference type="RuleBase" id="RU364006"/>
    </source>
</evidence>
<dbReference type="SUPFAM" id="SSF53927">
    <property type="entry name" value="Cytidine deaminase-like"/>
    <property type="match status" value="1"/>
</dbReference>
<evidence type="ECO:0000256" key="5">
    <source>
        <dbReference type="ARBA" id="ARBA00022723"/>
    </source>
</evidence>
<proteinExistence type="inferred from homology"/>
<evidence type="ECO:0000256" key="3">
    <source>
        <dbReference type="ARBA" id="ARBA00006576"/>
    </source>
</evidence>
<feature type="binding site" evidence="11">
    <location>
        <position position="109"/>
    </location>
    <ligand>
        <name>Zn(2+)</name>
        <dbReference type="ChEBI" id="CHEBI:29105"/>
        <note>catalytic</note>
    </ligand>
</feature>
<protein>
    <recommendedName>
        <fullName evidence="4 12">Cytidine deaminase</fullName>
        <ecNumber evidence="4 12">3.5.4.5</ecNumber>
    </recommendedName>
    <alternativeName>
        <fullName evidence="8 12">Cytidine aminohydrolase</fullName>
    </alternativeName>
</protein>